<accession>A0AAW1HFI2</accession>
<dbReference type="Pfam" id="PF25298">
    <property type="entry name" value="Baculo_FP_2nd"/>
    <property type="match status" value="1"/>
</dbReference>
<protein>
    <submittedName>
        <fullName evidence="3">Baculovirus FP protein</fullName>
    </submittedName>
</protein>
<reference evidence="3 4" key="1">
    <citation type="journal article" date="2024" name="BMC Genomics">
        <title>De novo assembly and annotation of Popillia japonica's genome with initial clues to its potential as an invasive pest.</title>
        <authorList>
            <person name="Cucini C."/>
            <person name="Boschi S."/>
            <person name="Funari R."/>
            <person name="Cardaioli E."/>
            <person name="Iannotti N."/>
            <person name="Marturano G."/>
            <person name="Paoli F."/>
            <person name="Bruttini M."/>
            <person name="Carapelli A."/>
            <person name="Frati F."/>
            <person name="Nardi F."/>
        </authorList>
    </citation>
    <scope>NUCLEOTIDE SEQUENCE [LARGE SCALE GENOMIC DNA]</scope>
    <source>
        <strain evidence="3">DMR45628</strain>
    </source>
</reference>
<evidence type="ECO:0000256" key="1">
    <source>
        <dbReference type="SAM" id="Coils"/>
    </source>
</evidence>
<comment type="caution">
    <text evidence="3">The sequence shown here is derived from an EMBL/GenBank/DDBJ whole genome shotgun (WGS) entry which is preliminary data.</text>
</comment>
<dbReference type="AlphaFoldDB" id="A0AAW1HFI2"/>
<keyword evidence="4" id="KW-1185">Reference proteome</keyword>
<proteinExistence type="predicted"/>
<evidence type="ECO:0000259" key="2">
    <source>
        <dbReference type="Pfam" id="PF25298"/>
    </source>
</evidence>
<keyword evidence="1" id="KW-0175">Coiled coil</keyword>
<feature type="domain" description="FP protein C-terminal" evidence="2">
    <location>
        <begin position="254"/>
        <end position="304"/>
    </location>
</feature>
<dbReference type="EMBL" id="JASPKY010001345">
    <property type="protein sequence ID" value="KAK9674991.1"/>
    <property type="molecule type" value="Genomic_DNA"/>
</dbReference>
<dbReference type="InterPro" id="IPR057251">
    <property type="entry name" value="FP_C"/>
</dbReference>
<gene>
    <name evidence="3" type="ORF">QE152_g40724</name>
</gene>
<evidence type="ECO:0000313" key="4">
    <source>
        <dbReference type="Proteomes" id="UP001458880"/>
    </source>
</evidence>
<sequence>MRVDLLLARVAMSVITMANVRYPSLLIMEWAAKKRPRGDAKNVENIKILDKDTRKPREDSSSMDATLTPNEMLKVRSEIADVKSILVELRDQMKDIIKSQQFLSAQYDEIKTGQELIESHLKKMEGRIGQIKDENKERDSKIEELTKRIIQLEQHENDKKIEIHGIEESPGENIEEKMLNIAAKLNVKLEVRDLESAQRVHAWHKEGPSPVIVEFRSVKICNNIKEKKRSIINNKDVSGGNSERKIYIYEYLSAYYKKLLWETKQHAREKGWKYVWVQNSRVLVRKNDGSRILNIRDPTDFAKIN</sequence>
<evidence type="ECO:0000313" key="3">
    <source>
        <dbReference type="EMBL" id="KAK9674991.1"/>
    </source>
</evidence>
<dbReference type="Proteomes" id="UP001458880">
    <property type="component" value="Unassembled WGS sequence"/>
</dbReference>
<feature type="coiled-coil region" evidence="1">
    <location>
        <begin position="128"/>
        <end position="162"/>
    </location>
</feature>
<name>A0AAW1HFI2_POPJA</name>
<organism evidence="3 4">
    <name type="scientific">Popillia japonica</name>
    <name type="common">Japanese beetle</name>
    <dbReference type="NCBI Taxonomy" id="7064"/>
    <lineage>
        <taxon>Eukaryota</taxon>
        <taxon>Metazoa</taxon>
        <taxon>Ecdysozoa</taxon>
        <taxon>Arthropoda</taxon>
        <taxon>Hexapoda</taxon>
        <taxon>Insecta</taxon>
        <taxon>Pterygota</taxon>
        <taxon>Neoptera</taxon>
        <taxon>Endopterygota</taxon>
        <taxon>Coleoptera</taxon>
        <taxon>Polyphaga</taxon>
        <taxon>Scarabaeiformia</taxon>
        <taxon>Scarabaeidae</taxon>
        <taxon>Rutelinae</taxon>
        <taxon>Popillia</taxon>
    </lineage>
</organism>